<proteinExistence type="predicted"/>
<dbReference type="NCBIfam" id="NF042934">
    <property type="entry name" value="cis_reg_atten"/>
    <property type="match status" value="1"/>
</dbReference>
<dbReference type="RefSeq" id="WP_378292004.1">
    <property type="nucleotide sequence ID" value="NZ_JBHSON010000139.1"/>
</dbReference>
<keyword evidence="2" id="KW-1185">Reference proteome</keyword>
<comment type="caution">
    <text evidence="1">The sequence shown here is derived from an EMBL/GenBank/DDBJ whole genome shotgun (WGS) entry which is preliminary data.</text>
</comment>
<dbReference type="EMBL" id="JBHSON010000139">
    <property type="protein sequence ID" value="MFC5754175.1"/>
    <property type="molecule type" value="Genomic_DNA"/>
</dbReference>
<organism evidence="1 2">
    <name type="scientific">Actinomadura rugatobispora</name>
    <dbReference type="NCBI Taxonomy" id="1994"/>
    <lineage>
        <taxon>Bacteria</taxon>
        <taxon>Bacillati</taxon>
        <taxon>Actinomycetota</taxon>
        <taxon>Actinomycetes</taxon>
        <taxon>Streptosporangiales</taxon>
        <taxon>Thermomonosporaceae</taxon>
        <taxon>Actinomadura</taxon>
    </lineage>
</organism>
<evidence type="ECO:0000313" key="1">
    <source>
        <dbReference type="EMBL" id="MFC5754175.1"/>
    </source>
</evidence>
<sequence>MPLGGHGSPTEPPRLVRRLHVDLCRLASCLCSG</sequence>
<evidence type="ECO:0000313" key="2">
    <source>
        <dbReference type="Proteomes" id="UP001596074"/>
    </source>
</evidence>
<dbReference type="Proteomes" id="UP001596074">
    <property type="component" value="Unassembled WGS sequence"/>
</dbReference>
<accession>A0ABW1AIN6</accession>
<gene>
    <name evidence="1" type="ORF">ACFPZN_51895</name>
</gene>
<reference evidence="2" key="1">
    <citation type="journal article" date="2019" name="Int. J. Syst. Evol. Microbiol.">
        <title>The Global Catalogue of Microorganisms (GCM) 10K type strain sequencing project: providing services to taxonomists for standard genome sequencing and annotation.</title>
        <authorList>
            <consortium name="The Broad Institute Genomics Platform"/>
            <consortium name="The Broad Institute Genome Sequencing Center for Infectious Disease"/>
            <person name="Wu L."/>
            <person name="Ma J."/>
        </authorList>
    </citation>
    <scope>NUCLEOTIDE SEQUENCE [LARGE SCALE GENOMIC DNA]</scope>
    <source>
        <strain evidence="2">KCTC 42087</strain>
    </source>
</reference>
<dbReference type="InterPro" id="IPR049979">
    <property type="entry name" value="Cys_resp_CS_actino"/>
</dbReference>
<protein>
    <submittedName>
        <fullName evidence="1">Leader peptide</fullName>
    </submittedName>
</protein>
<name>A0ABW1AIN6_9ACTN</name>